<keyword evidence="4 12" id="KW-0548">Nucleotidyltransferase</keyword>
<comment type="cofactor">
    <cofactor evidence="1">
        <name>Zn(2+)</name>
        <dbReference type="ChEBI" id="CHEBI:29105"/>
    </cofactor>
</comment>
<dbReference type="PIRSF" id="PIRSF000808">
    <property type="entry name" value="GalT"/>
    <property type="match status" value="1"/>
</dbReference>
<evidence type="ECO:0000259" key="10">
    <source>
        <dbReference type="Pfam" id="PF01087"/>
    </source>
</evidence>
<dbReference type="PANTHER" id="PTHR42763:SF1">
    <property type="entry name" value="UDP-GLUCOSE--HEXOSE-1-PHOSPHATE URIDYLYLTRANSFERASE"/>
    <property type="match status" value="1"/>
</dbReference>
<feature type="active site" description="Tele-UMP-histidine intermediate" evidence="9">
    <location>
        <position position="167"/>
    </location>
</feature>
<accession>A0A398DVK1</accession>
<dbReference type="InterPro" id="IPR005850">
    <property type="entry name" value="GalP_Utransf_C"/>
</dbReference>
<keyword evidence="5" id="KW-0479">Metal-binding</keyword>
<keyword evidence="3 12" id="KW-0808">Transferase</keyword>
<evidence type="ECO:0000256" key="8">
    <source>
        <dbReference type="NCBIfam" id="TIGR00209"/>
    </source>
</evidence>
<evidence type="ECO:0000256" key="2">
    <source>
        <dbReference type="ARBA" id="ARBA00010951"/>
    </source>
</evidence>
<dbReference type="Gene3D" id="3.30.428.10">
    <property type="entry name" value="HIT-like"/>
    <property type="match status" value="2"/>
</dbReference>
<dbReference type="OrthoDB" id="9769064at2"/>
<dbReference type="NCBIfam" id="TIGR00209">
    <property type="entry name" value="galT_1"/>
    <property type="match status" value="1"/>
</dbReference>
<keyword evidence="7" id="KW-0119">Carbohydrate metabolism</keyword>
<feature type="domain" description="Galactose-1-phosphate uridyl transferase N-terminal" evidence="10">
    <location>
        <begin position="3"/>
        <end position="177"/>
    </location>
</feature>
<dbReference type="AlphaFoldDB" id="A0A398DVK1"/>
<evidence type="ECO:0000256" key="1">
    <source>
        <dbReference type="ARBA" id="ARBA00001947"/>
    </source>
</evidence>
<evidence type="ECO:0000313" key="12">
    <source>
        <dbReference type="EMBL" id="RIE15927.1"/>
    </source>
</evidence>
<sequence length="334" mass="38733">MPELRKDPVIGRWVIIATERALRPSNFKTDKEDRLTDLSKCPFEPGNEASTPPEILAYRRADSRPNEPGWWVRVVPNKFPALKIEGTMDKRGEGMYDMMNGIGAHEIIIETPNHDEEMALMPEMQINEVLWAWRDRIVDLARDKRFKYVMVFKNKGAQAGASLQHPHSQIIALPIVPLSVQEELTGALQYYEYKDRCVFCDLIQQELSDRKRVVEDSERFIGVVPFAQRFPFETWILPKQHESDYARTTRNDSLELAGLLKRTLQRLRGVLDDPPFNLVLHMAPLNTEGLPHYHWHIEIMPRVTRTAGFEWGTGFYINPTIPEETAQFLREVQL</sequence>
<dbReference type="EMBL" id="QXIY01000042">
    <property type="protein sequence ID" value="RIE15927.1"/>
    <property type="molecule type" value="Genomic_DNA"/>
</dbReference>
<dbReference type="Pfam" id="PF01087">
    <property type="entry name" value="GalP_UDP_transf"/>
    <property type="match status" value="1"/>
</dbReference>
<organism evidence="12 13">
    <name type="scientific">Candidatus Cryosericum septentrionale</name>
    <dbReference type="NCBI Taxonomy" id="2290913"/>
    <lineage>
        <taxon>Bacteria</taxon>
        <taxon>Pseudomonadati</taxon>
        <taxon>Caldisericota/Cryosericota group</taxon>
        <taxon>Candidatus Cryosericota</taxon>
        <taxon>Candidatus Cryosericia</taxon>
        <taxon>Candidatus Cryosericales</taxon>
        <taxon>Candidatus Cryosericaceae</taxon>
        <taxon>Candidatus Cryosericum</taxon>
    </lineage>
</organism>
<keyword evidence="6" id="KW-0862">Zinc</keyword>
<dbReference type="UniPathway" id="UPA00214"/>
<dbReference type="GO" id="GO:0008108">
    <property type="term" value="F:UDP-glucose:hexose-1-phosphate uridylyltransferase activity"/>
    <property type="evidence" value="ECO:0007669"/>
    <property type="project" value="UniProtKB-UniRule"/>
</dbReference>
<evidence type="ECO:0000256" key="7">
    <source>
        <dbReference type="ARBA" id="ARBA00023277"/>
    </source>
</evidence>
<proteinExistence type="inferred from homology"/>
<dbReference type="EC" id="2.7.7.12" evidence="8"/>
<dbReference type="InterPro" id="IPR053177">
    <property type="entry name" value="ADP-glucose_phosphorylase"/>
</dbReference>
<reference evidence="12 13" key="1">
    <citation type="submission" date="2018-09" db="EMBL/GenBank/DDBJ databases">
        <title>Discovery and Ecogenomic Context for Candidatus Cryosericales, a Global Caldiserica Order Active in Thawing Permafrost.</title>
        <authorList>
            <person name="Martinez M.A."/>
            <person name="Woodcroft B.J."/>
            <person name="Ignacio Espinoza J.C."/>
            <person name="Zayed A."/>
            <person name="Singleton C.M."/>
            <person name="Boyd J."/>
            <person name="Li Y.-F."/>
            <person name="Purvine S."/>
            <person name="Maughan H."/>
            <person name="Hodgkins S.B."/>
            <person name="Anderson D."/>
            <person name="Sederholm M."/>
            <person name="Temperton B."/>
            <person name="Saleska S.R."/>
            <person name="Tyson G.W."/>
            <person name="Rich V.I."/>
        </authorList>
    </citation>
    <scope>NUCLEOTIDE SEQUENCE [LARGE SCALE GENOMIC DNA]</scope>
    <source>
        <strain evidence="12 13">SMC1</strain>
    </source>
</reference>
<dbReference type="InterPro" id="IPR005849">
    <property type="entry name" value="GalP_Utransf_N"/>
</dbReference>
<feature type="domain" description="Galactose-1-phosphate uridyl transferase C-terminal" evidence="11">
    <location>
        <begin position="189"/>
        <end position="305"/>
    </location>
</feature>
<comment type="similarity">
    <text evidence="2">Belongs to the galactose-1-phosphate uridylyltransferase type 1 family.</text>
</comment>
<dbReference type="GO" id="GO:0008270">
    <property type="term" value="F:zinc ion binding"/>
    <property type="evidence" value="ECO:0007669"/>
    <property type="project" value="InterPro"/>
</dbReference>
<dbReference type="InterPro" id="IPR036265">
    <property type="entry name" value="HIT-like_sf"/>
</dbReference>
<dbReference type="Pfam" id="PF02744">
    <property type="entry name" value="GalP_UDP_tr_C"/>
    <property type="match status" value="1"/>
</dbReference>
<evidence type="ECO:0000256" key="3">
    <source>
        <dbReference type="ARBA" id="ARBA00022679"/>
    </source>
</evidence>
<evidence type="ECO:0000256" key="9">
    <source>
        <dbReference type="PIRSR" id="PIRSR000808-1"/>
    </source>
</evidence>
<dbReference type="PANTHER" id="PTHR42763">
    <property type="entry name" value="ADP-GLUCOSE PHOSPHORYLASE"/>
    <property type="match status" value="1"/>
</dbReference>
<gene>
    <name evidence="12" type="primary">galT</name>
    <name evidence="12" type="ORF">SMC1_09190</name>
</gene>
<comment type="caution">
    <text evidence="12">The sequence shown here is derived from an EMBL/GenBank/DDBJ whole genome shotgun (WGS) entry which is preliminary data.</text>
</comment>
<protein>
    <recommendedName>
        <fullName evidence="8">Galactose-1-phosphate uridylyltransferase</fullName>
        <ecNumber evidence="8">2.7.7.12</ecNumber>
    </recommendedName>
</protein>
<name>A0A398DVK1_9BACT</name>
<evidence type="ECO:0000256" key="4">
    <source>
        <dbReference type="ARBA" id="ARBA00022695"/>
    </source>
</evidence>
<evidence type="ECO:0000256" key="5">
    <source>
        <dbReference type="ARBA" id="ARBA00022723"/>
    </source>
</evidence>
<keyword evidence="13" id="KW-1185">Reference proteome</keyword>
<evidence type="ECO:0000313" key="13">
    <source>
        <dbReference type="Proteomes" id="UP000266113"/>
    </source>
</evidence>
<dbReference type="InterPro" id="IPR001937">
    <property type="entry name" value="GalP_UDPtransf1"/>
</dbReference>
<dbReference type="SUPFAM" id="SSF54197">
    <property type="entry name" value="HIT-like"/>
    <property type="match status" value="2"/>
</dbReference>
<dbReference type="GO" id="GO:0006012">
    <property type="term" value="P:galactose metabolic process"/>
    <property type="evidence" value="ECO:0007669"/>
    <property type="project" value="UniProtKB-UniRule"/>
</dbReference>
<evidence type="ECO:0000256" key="6">
    <source>
        <dbReference type="ARBA" id="ARBA00022833"/>
    </source>
</evidence>
<evidence type="ECO:0000259" key="11">
    <source>
        <dbReference type="Pfam" id="PF02744"/>
    </source>
</evidence>
<dbReference type="Proteomes" id="UP000266113">
    <property type="component" value="Unassembled WGS sequence"/>
</dbReference>
<dbReference type="RefSeq" id="WP_119086476.1">
    <property type="nucleotide sequence ID" value="NZ_QXIY01000042.1"/>
</dbReference>